<proteinExistence type="predicted"/>
<comment type="caution">
    <text evidence="1">The sequence shown here is derived from an EMBL/GenBank/DDBJ whole genome shotgun (WGS) entry which is preliminary data.</text>
</comment>
<organism evidence="1 2">
    <name type="scientific">Paragonimus skrjabini miyazakii</name>
    <dbReference type="NCBI Taxonomy" id="59628"/>
    <lineage>
        <taxon>Eukaryota</taxon>
        <taxon>Metazoa</taxon>
        <taxon>Spiralia</taxon>
        <taxon>Lophotrochozoa</taxon>
        <taxon>Platyhelminthes</taxon>
        <taxon>Trematoda</taxon>
        <taxon>Digenea</taxon>
        <taxon>Plagiorchiida</taxon>
        <taxon>Troglotremata</taxon>
        <taxon>Troglotrematidae</taxon>
        <taxon>Paragonimus</taxon>
    </lineage>
</organism>
<protein>
    <submittedName>
        <fullName evidence="1">Uncharacterized protein</fullName>
    </submittedName>
</protein>
<dbReference type="OrthoDB" id="6299196at2759"/>
<dbReference type="AlphaFoldDB" id="A0A8S9Z4T6"/>
<dbReference type="EMBL" id="JTDE01001913">
    <property type="protein sequence ID" value="KAF7258147.1"/>
    <property type="molecule type" value="Genomic_DNA"/>
</dbReference>
<name>A0A8S9Z4T6_9TREM</name>
<reference evidence="1" key="1">
    <citation type="submission" date="2019-07" db="EMBL/GenBank/DDBJ databases">
        <title>Annotation for the trematode Paragonimus miyazaki's.</title>
        <authorList>
            <person name="Choi Y.-J."/>
        </authorList>
    </citation>
    <scope>NUCLEOTIDE SEQUENCE</scope>
    <source>
        <strain evidence="1">Japan</strain>
    </source>
</reference>
<evidence type="ECO:0000313" key="1">
    <source>
        <dbReference type="EMBL" id="KAF7258147.1"/>
    </source>
</evidence>
<evidence type="ECO:0000313" key="2">
    <source>
        <dbReference type="Proteomes" id="UP000822476"/>
    </source>
</evidence>
<gene>
    <name evidence="1" type="ORF">EG68_05020</name>
</gene>
<accession>A0A8S9Z4T6</accession>
<sequence length="134" mass="15354">MKTVSVVYTIPRALSIVNSLDSVLTIDQCRSTQFCSIRNNSTIWIQFYFWNTVNSIDTTSFTICHKVIGSQQYHELCTQDFVAQLLDHPQFMYRVGMNLHVDFPNALVGRWYTLVFNSTGSLWFSSSLVVGIIN</sequence>
<dbReference type="Proteomes" id="UP000822476">
    <property type="component" value="Unassembled WGS sequence"/>
</dbReference>
<keyword evidence="2" id="KW-1185">Reference proteome</keyword>